<dbReference type="InterPro" id="IPR027417">
    <property type="entry name" value="P-loop_NTPase"/>
</dbReference>
<dbReference type="InterPro" id="IPR036961">
    <property type="entry name" value="Kinesin_motor_dom_sf"/>
</dbReference>
<evidence type="ECO:0000256" key="6">
    <source>
        <dbReference type="ARBA" id="ARBA00023054"/>
    </source>
</evidence>
<dbReference type="PROSITE" id="PS50067">
    <property type="entry name" value="KINESIN_MOTOR_2"/>
    <property type="match status" value="1"/>
</dbReference>
<sequence length="830" mass="93734">MSAVSREDNDRERRISCINNHICRNKQPKSFAFDHSFDSLSPDSPNFATQETVFESLGHDVINNAFGGYNACIFAYGQTGSGKSYSMMGTSDQKGLIPRLCDTLFDRIAECPDTHTSHKVEVSYMEIYNEKVHDLLDPKGSRQTLKVREHNILGPYVDGLSQLAVTEYEEIEQLIEEGNKSRTVAATNMNSESSRSHAVFTVVLTQIITDEASGVSGEKVNKMSLVDLAGSERAVKTGAVGDRLKEGSNINKSLTTLGLVISKLADGTGAKGKGRGDNFIPYRDSVLTWLLKDNLGGNSKTVMVATVSPASDNYEETLSTLRYADRAKRIVNHAVINEDPNAMIIRELRDEVQLLRDQLASLGSMKRDGPASLKEEESLNEKLHESEKLITNLSESWDSKLKKTERVQQERQQTLEKMGISVQASGISVEKNKYYLVNLNADPSLNEMLVYYLKEHTVVGRPPLSGDGDEGPDIQLSGVGIEAQHCVLTIKNSDLFLEPLNNSARTCVQDKIQLRHGDRILWGFNYFFKVNCPKTSGMNSEPQTPAQPLDYNFAQEELMLKEMSNDPIQAAIQDLERQHEEDKQMALEKQRQEYEKQFQQLRNILSPTTPYPPYMPFDPLRGGGGSKMMTPSTPTSQMRVEKWAQEREFFLIHTKLFCCCKEDMFRRSLATLRQDIMKANTLVREANFFAEEMHKQTAFGVTLQIPPQNLSPNRKKSAFVSEPAILVKRKGRPNQVWSMEKLEHKLIVMREMFDEQRTDPLGDQPEADPFYESQENHNLIGVANIFLDCLFHDVRLNYHVPIISQQGEVAGRLQGEFPKDYARFGCEYYT</sequence>
<dbReference type="Gene3D" id="3.40.850.10">
    <property type="entry name" value="Kinesin motor domain"/>
    <property type="match status" value="1"/>
</dbReference>
<evidence type="ECO:0000313" key="12">
    <source>
        <dbReference type="EMBL" id="CAL4103220.1"/>
    </source>
</evidence>
<dbReference type="Pfam" id="PF00225">
    <property type="entry name" value="Kinesin"/>
    <property type="match status" value="1"/>
</dbReference>
<keyword evidence="8" id="KW-0206">Cytoskeleton</keyword>
<feature type="coiled-coil region" evidence="10">
    <location>
        <begin position="572"/>
        <end position="604"/>
    </location>
</feature>
<dbReference type="CDD" id="cd01365">
    <property type="entry name" value="KISc_KIF1A_KIF1B"/>
    <property type="match status" value="1"/>
</dbReference>
<comment type="similarity">
    <text evidence="9">Belongs to the TRAFAC class myosin-kinesin ATPase superfamily. Kinesin family.</text>
</comment>
<dbReference type="Pfam" id="PF16183">
    <property type="entry name" value="Kinesin_assoc"/>
    <property type="match status" value="1"/>
</dbReference>
<proteinExistence type="inferred from homology"/>
<keyword evidence="4 9" id="KW-0547">Nucleotide-binding</keyword>
<evidence type="ECO:0000313" key="13">
    <source>
        <dbReference type="Proteomes" id="UP001497623"/>
    </source>
</evidence>
<dbReference type="PRINTS" id="PR00380">
    <property type="entry name" value="KINESINHEAVY"/>
</dbReference>
<evidence type="ECO:0000256" key="10">
    <source>
        <dbReference type="SAM" id="Coils"/>
    </source>
</evidence>
<evidence type="ECO:0000256" key="9">
    <source>
        <dbReference type="PROSITE-ProRule" id="PRU00283"/>
    </source>
</evidence>
<dbReference type="InterPro" id="IPR008984">
    <property type="entry name" value="SMAD_FHA_dom_sf"/>
</dbReference>
<dbReference type="InterPro" id="IPR032405">
    <property type="entry name" value="Kinesin_assoc"/>
</dbReference>
<dbReference type="Pfam" id="PF12423">
    <property type="entry name" value="KIF1B"/>
    <property type="match status" value="1"/>
</dbReference>
<dbReference type="SMART" id="SM00240">
    <property type="entry name" value="FHA"/>
    <property type="match status" value="1"/>
</dbReference>
<keyword evidence="3" id="KW-0493">Microtubule</keyword>
<dbReference type="GO" id="GO:0005524">
    <property type="term" value="F:ATP binding"/>
    <property type="evidence" value="ECO:0007669"/>
    <property type="project" value="UniProtKB-UniRule"/>
</dbReference>
<feature type="coiled-coil region" evidence="10">
    <location>
        <begin position="345"/>
        <end position="396"/>
    </location>
</feature>
<keyword evidence="7 9" id="KW-0505">Motor protein</keyword>
<dbReference type="GO" id="GO:0007018">
    <property type="term" value="P:microtubule-based movement"/>
    <property type="evidence" value="ECO:0007669"/>
    <property type="project" value="InterPro"/>
</dbReference>
<dbReference type="SMART" id="SM00129">
    <property type="entry name" value="KISc"/>
    <property type="match status" value="1"/>
</dbReference>
<evidence type="ECO:0000256" key="7">
    <source>
        <dbReference type="ARBA" id="ARBA00023175"/>
    </source>
</evidence>
<dbReference type="Gene3D" id="6.10.250.2520">
    <property type="match status" value="1"/>
</dbReference>
<feature type="non-terminal residue" evidence="12">
    <location>
        <position position="830"/>
    </location>
</feature>
<evidence type="ECO:0000259" key="11">
    <source>
        <dbReference type="PROSITE" id="PS50067"/>
    </source>
</evidence>
<keyword evidence="6 10" id="KW-0175">Coiled coil</keyword>
<dbReference type="GO" id="GO:0005874">
    <property type="term" value="C:microtubule"/>
    <property type="evidence" value="ECO:0007669"/>
    <property type="project" value="UniProtKB-KW"/>
</dbReference>
<keyword evidence="5 9" id="KW-0067">ATP-binding</keyword>
<evidence type="ECO:0000256" key="1">
    <source>
        <dbReference type="ARBA" id="ARBA00004245"/>
    </source>
</evidence>
<evidence type="ECO:0000256" key="8">
    <source>
        <dbReference type="ARBA" id="ARBA00023212"/>
    </source>
</evidence>
<dbReference type="Pfam" id="PF00498">
    <property type="entry name" value="FHA"/>
    <property type="match status" value="1"/>
</dbReference>
<dbReference type="SUPFAM" id="SSF52540">
    <property type="entry name" value="P-loop containing nucleoside triphosphate hydrolases"/>
    <property type="match status" value="1"/>
</dbReference>
<gene>
    <name evidence="12" type="ORF">MNOR_LOCUS17507</name>
</gene>
<comment type="caution">
    <text evidence="12">The sequence shown here is derived from an EMBL/GenBank/DDBJ whole genome shotgun (WGS) entry which is preliminary data.</text>
</comment>
<protein>
    <recommendedName>
        <fullName evidence="11">Kinesin motor domain-containing protein</fullName>
    </recommendedName>
</protein>
<feature type="domain" description="Kinesin motor" evidence="11">
    <location>
        <begin position="1"/>
        <end position="330"/>
    </location>
</feature>
<dbReference type="AlphaFoldDB" id="A0AAV2QVQ1"/>
<dbReference type="SUPFAM" id="SSF49879">
    <property type="entry name" value="SMAD/FHA domain"/>
    <property type="match status" value="1"/>
</dbReference>
<comment type="subcellular location">
    <subcellularLocation>
        <location evidence="1">Cytoplasm</location>
        <location evidence="1">Cytoskeleton</location>
    </subcellularLocation>
</comment>
<dbReference type="InterPro" id="IPR001752">
    <property type="entry name" value="Kinesin_motor_dom"/>
</dbReference>
<dbReference type="GO" id="GO:0008017">
    <property type="term" value="F:microtubule binding"/>
    <property type="evidence" value="ECO:0007669"/>
    <property type="project" value="InterPro"/>
</dbReference>
<evidence type="ECO:0000256" key="4">
    <source>
        <dbReference type="ARBA" id="ARBA00022741"/>
    </source>
</evidence>
<reference evidence="12 13" key="1">
    <citation type="submission" date="2024-05" db="EMBL/GenBank/DDBJ databases">
        <authorList>
            <person name="Wallberg A."/>
        </authorList>
    </citation>
    <scope>NUCLEOTIDE SEQUENCE [LARGE SCALE GENOMIC DNA]</scope>
</reference>
<dbReference type="InterPro" id="IPR000253">
    <property type="entry name" value="FHA_dom"/>
</dbReference>
<dbReference type="PANTHER" id="PTHR47117">
    <property type="entry name" value="STAR-RELATED LIPID TRANSFER PROTEIN 9"/>
    <property type="match status" value="1"/>
</dbReference>
<evidence type="ECO:0000256" key="3">
    <source>
        <dbReference type="ARBA" id="ARBA00022701"/>
    </source>
</evidence>
<dbReference type="InterPro" id="IPR022140">
    <property type="entry name" value="Kinesin-like_KIF1-typ"/>
</dbReference>
<dbReference type="FunFam" id="3.40.850.10:FF:000021">
    <property type="entry name" value="kinesin-like protein KIF16B isoform X1"/>
    <property type="match status" value="1"/>
</dbReference>
<dbReference type="Gene3D" id="2.60.200.20">
    <property type="match status" value="1"/>
</dbReference>
<dbReference type="Proteomes" id="UP001497623">
    <property type="component" value="Unassembled WGS sequence"/>
</dbReference>
<keyword evidence="13" id="KW-1185">Reference proteome</keyword>
<dbReference type="EMBL" id="CAXKWB010012066">
    <property type="protein sequence ID" value="CAL4103220.1"/>
    <property type="molecule type" value="Genomic_DNA"/>
</dbReference>
<feature type="binding site" evidence="9">
    <location>
        <begin position="77"/>
        <end position="84"/>
    </location>
    <ligand>
        <name>ATP</name>
        <dbReference type="ChEBI" id="CHEBI:30616"/>
    </ligand>
</feature>
<keyword evidence="2" id="KW-0963">Cytoplasm</keyword>
<name>A0AAV2QVQ1_MEGNR</name>
<evidence type="ECO:0000256" key="5">
    <source>
        <dbReference type="ARBA" id="ARBA00022840"/>
    </source>
</evidence>
<evidence type="ECO:0000256" key="2">
    <source>
        <dbReference type="ARBA" id="ARBA00022490"/>
    </source>
</evidence>
<dbReference type="GO" id="GO:0003777">
    <property type="term" value="F:microtubule motor activity"/>
    <property type="evidence" value="ECO:0007669"/>
    <property type="project" value="InterPro"/>
</dbReference>
<dbReference type="CDD" id="cd22706">
    <property type="entry name" value="FHA_KIF13"/>
    <property type="match status" value="1"/>
</dbReference>
<organism evidence="12 13">
    <name type="scientific">Meganyctiphanes norvegica</name>
    <name type="common">Northern krill</name>
    <name type="synonym">Thysanopoda norvegica</name>
    <dbReference type="NCBI Taxonomy" id="48144"/>
    <lineage>
        <taxon>Eukaryota</taxon>
        <taxon>Metazoa</taxon>
        <taxon>Ecdysozoa</taxon>
        <taxon>Arthropoda</taxon>
        <taxon>Crustacea</taxon>
        <taxon>Multicrustacea</taxon>
        <taxon>Malacostraca</taxon>
        <taxon>Eumalacostraca</taxon>
        <taxon>Eucarida</taxon>
        <taxon>Euphausiacea</taxon>
        <taxon>Euphausiidae</taxon>
        <taxon>Meganyctiphanes</taxon>
    </lineage>
</organism>
<accession>A0AAV2QVQ1</accession>